<evidence type="ECO:0000256" key="1">
    <source>
        <dbReference type="ARBA" id="ARBA00022553"/>
    </source>
</evidence>
<dbReference type="PANTHER" id="PTHR45709">
    <property type="entry name" value="LARGE SUBUNIT GTPASE 1 HOMOLOG-RELATED"/>
    <property type="match status" value="1"/>
</dbReference>
<feature type="domain" description="CP-type G" evidence="7">
    <location>
        <begin position="161"/>
        <end position="402"/>
    </location>
</feature>
<dbReference type="InterPro" id="IPR030378">
    <property type="entry name" value="G_CP_dom"/>
</dbReference>
<dbReference type="AlphaFoldDB" id="A0A9W8M269"/>
<name>A0A9W8M269_9FUNG</name>
<dbReference type="InterPro" id="IPR027417">
    <property type="entry name" value="P-loop_NTPase"/>
</dbReference>
<proteinExistence type="predicted"/>
<reference evidence="8" key="1">
    <citation type="submission" date="2022-07" db="EMBL/GenBank/DDBJ databases">
        <title>Phylogenomic reconstructions and comparative analyses of Kickxellomycotina fungi.</title>
        <authorList>
            <person name="Reynolds N.K."/>
            <person name="Stajich J.E."/>
            <person name="Barry K."/>
            <person name="Grigoriev I.V."/>
            <person name="Crous P."/>
            <person name="Smith M.E."/>
        </authorList>
    </citation>
    <scope>NUCLEOTIDE SEQUENCE</scope>
    <source>
        <strain evidence="8">NRRL 1566</strain>
    </source>
</reference>
<dbReference type="InterPro" id="IPR043358">
    <property type="entry name" value="GNL1-like"/>
</dbReference>
<keyword evidence="1" id="KW-0597">Phosphoprotein</keyword>
<dbReference type="GO" id="GO:0005525">
    <property type="term" value="F:GTP binding"/>
    <property type="evidence" value="ECO:0007669"/>
    <property type="project" value="UniProtKB-KW"/>
</dbReference>
<evidence type="ECO:0000256" key="4">
    <source>
        <dbReference type="ARBA" id="ARBA00037770"/>
    </source>
</evidence>
<evidence type="ECO:0000259" key="7">
    <source>
        <dbReference type="PROSITE" id="PS51721"/>
    </source>
</evidence>
<feature type="region of interest" description="Disordered" evidence="6">
    <location>
        <begin position="301"/>
        <end position="339"/>
    </location>
</feature>
<dbReference type="PANTHER" id="PTHR45709:SF3">
    <property type="entry name" value="GUANINE NUCLEOTIDE-BINDING PROTEIN-LIKE 1"/>
    <property type="match status" value="1"/>
</dbReference>
<evidence type="ECO:0000256" key="2">
    <source>
        <dbReference type="ARBA" id="ARBA00022741"/>
    </source>
</evidence>
<organism evidence="8 9">
    <name type="scientific">Coemansia brasiliensis</name>
    <dbReference type="NCBI Taxonomy" id="2650707"/>
    <lineage>
        <taxon>Eukaryota</taxon>
        <taxon>Fungi</taxon>
        <taxon>Fungi incertae sedis</taxon>
        <taxon>Zoopagomycota</taxon>
        <taxon>Kickxellomycotina</taxon>
        <taxon>Kickxellomycetes</taxon>
        <taxon>Kickxellales</taxon>
        <taxon>Kickxellaceae</taxon>
        <taxon>Coemansia</taxon>
    </lineage>
</organism>
<feature type="compositionally biased region" description="Basic residues" evidence="6">
    <location>
        <begin position="1"/>
        <end position="16"/>
    </location>
</feature>
<dbReference type="Proteomes" id="UP001139887">
    <property type="component" value="Unassembled WGS sequence"/>
</dbReference>
<accession>A0A9W8M269</accession>
<comment type="function">
    <text evidence="4">Possible regulatory or functional link with the histocompatibility cluster.</text>
</comment>
<protein>
    <recommendedName>
        <fullName evidence="5">Guanine nucleotide-binding protein-like 1</fullName>
    </recommendedName>
</protein>
<sequence length="566" mass="65314">MPLHRKKPFSAKKKKAQLQSKRATKREQHLENDTEWNLSENQPVVASAKPAFRIQQPVAGDGRNKLTSQFDKLTRVEIEANKRRSMEPLKRLDPRDGLIMSFDQAYSADVDIPVRPQWKYGESKEQVEERELEYFNRWLERLQESKDESAVSLYEKNLEVWRQLWRVVEISDILLLIVDIRHPVLHFPPSLYRYITETTGKPLVVVLNKTDLVAETTVQAWMHYFKQRFPSVVLTRFRCFRDQVLIDDTKLADMKMRKSRPRKRTHDARLVGDLFAACRSVCEKSKLDLVDWNELISRYTDDAEHEQEEEEEEEEEDGTSDEEESEVEEEVDNGGHGERVNSKYVTLGLVGHPNVGKSTIINSIMQRTVVSTSRTPGHTKHFQTIHVTPTLRLCDCPGLVFPCVVERPMQVLAGLYNTAQVQEPYTSVMYLAERVPVERILALQPPIDNPDLLQGIDYKWSAWSICEAFAYERGFYTSKGARPDVYRAALHILRWVLDGRILLSFKPPNFFDSLEYLHAAAKEEEQQSKMQTSTASSTHELSSDDDDLPQPVAQQSMFALLGEESC</sequence>
<dbReference type="PROSITE" id="PS51721">
    <property type="entry name" value="G_CP"/>
    <property type="match status" value="1"/>
</dbReference>
<feature type="region of interest" description="Disordered" evidence="6">
    <location>
        <begin position="1"/>
        <end position="33"/>
    </location>
</feature>
<feature type="region of interest" description="Disordered" evidence="6">
    <location>
        <begin position="525"/>
        <end position="550"/>
    </location>
</feature>
<feature type="compositionally biased region" description="Polar residues" evidence="6">
    <location>
        <begin position="528"/>
        <end position="540"/>
    </location>
</feature>
<dbReference type="SUPFAM" id="SSF52540">
    <property type="entry name" value="P-loop containing nucleoside triphosphate hydrolases"/>
    <property type="match status" value="1"/>
</dbReference>
<evidence type="ECO:0000256" key="6">
    <source>
        <dbReference type="SAM" id="MobiDB-lite"/>
    </source>
</evidence>
<evidence type="ECO:0000313" key="9">
    <source>
        <dbReference type="Proteomes" id="UP001139887"/>
    </source>
</evidence>
<dbReference type="CDD" id="cd01857">
    <property type="entry name" value="HSR1_MMR1"/>
    <property type="match status" value="1"/>
</dbReference>
<dbReference type="EMBL" id="JANBUW010000001">
    <property type="protein sequence ID" value="KAJ2852762.1"/>
    <property type="molecule type" value="Genomic_DNA"/>
</dbReference>
<dbReference type="Gene3D" id="3.40.50.300">
    <property type="entry name" value="P-loop containing nucleotide triphosphate hydrolases"/>
    <property type="match status" value="1"/>
</dbReference>
<evidence type="ECO:0000256" key="3">
    <source>
        <dbReference type="ARBA" id="ARBA00023134"/>
    </source>
</evidence>
<keyword evidence="9" id="KW-1185">Reference proteome</keyword>
<comment type="caution">
    <text evidence="8">The sequence shown here is derived from an EMBL/GenBank/DDBJ whole genome shotgun (WGS) entry which is preliminary data.</text>
</comment>
<keyword evidence="2" id="KW-0547">Nucleotide-binding</keyword>
<dbReference type="OrthoDB" id="61815at2759"/>
<dbReference type="Pfam" id="PF01926">
    <property type="entry name" value="MMR_HSR1"/>
    <property type="match status" value="1"/>
</dbReference>
<evidence type="ECO:0000256" key="5">
    <source>
        <dbReference type="ARBA" id="ARBA00039902"/>
    </source>
</evidence>
<gene>
    <name evidence="8" type="ORF">IWW36_000119</name>
</gene>
<dbReference type="InterPro" id="IPR006073">
    <property type="entry name" value="GTP-bd"/>
</dbReference>
<dbReference type="GO" id="GO:0003924">
    <property type="term" value="F:GTPase activity"/>
    <property type="evidence" value="ECO:0007669"/>
    <property type="project" value="InterPro"/>
</dbReference>
<feature type="compositionally biased region" description="Acidic residues" evidence="6">
    <location>
        <begin position="303"/>
        <end position="332"/>
    </location>
</feature>
<keyword evidence="3" id="KW-0342">GTP-binding</keyword>
<evidence type="ECO:0000313" key="8">
    <source>
        <dbReference type="EMBL" id="KAJ2852762.1"/>
    </source>
</evidence>